<gene>
    <name evidence="1" type="ORF">FN976_26195</name>
</gene>
<evidence type="ECO:0000313" key="2">
    <source>
        <dbReference type="Proteomes" id="UP000318199"/>
    </source>
</evidence>
<evidence type="ECO:0000313" key="1">
    <source>
        <dbReference type="EMBL" id="TWO67026.1"/>
    </source>
</evidence>
<dbReference type="AlphaFoldDB" id="A0A562ZGD7"/>
<dbReference type="EMBL" id="VOBQ01000024">
    <property type="protein sequence ID" value="TWO67026.1"/>
    <property type="molecule type" value="Genomic_DNA"/>
</dbReference>
<dbReference type="Proteomes" id="UP000318199">
    <property type="component" value="Unassembled WGS sequence"/>
</dbReference>
<name>A0A562ZGD7_9BURK</name>
<proteinExistence type="predicted"/>
<dbReference type="OrthoDB" id="9889915at2"/>
<accession>A0A562ZGD7</accession>
<reference evidence="1 2" key="1">
    <citation type="submission" date="2019-07" db="EMBL/GenBank/DDBJ databases">
        <title>Caenimonas sedimenti sp. nov., isolated from activated sludge.</title>
        <authorList>
            <person name="Xu J."/>
        </authorList>
    </citation>
    <scope>NUCLEOTIDE SEQUENCE [LARGE SCALE GENOMIC DNA]</scope>
    <source>
        <strain evidence="1 2">HX-9-20</strain>
    </source>
</reference>
<comment type="caution">
    <text evidence="1">The sequence shown here is derived from an EMBL/GenBank/DDBJ whole genome shotgun (WGS) entry which is preliminary data.</text>
</comment>
<organism evidence="1 2">
    <name type="scientific">Caenimonas sedimenti</name>
    <dbReference type="NCBI Taxonomy" id="2596921"/>
    <lineage>
        <taxon>Bacteria</taxon>
        <taxon>Pseudomonadati</taxon>
        <taxon>Pseudomonadota</taxon>
        <taxon>Betaproteobacteria</taxon>
        <taxon>Burkholderiales</taxon>
        <taxon>Comamonadaceae</taxon>
        <taxon>Caenimonas</taxon>
    </lineage>
</organism>
<protein>
    <submittedName>
        <fullName evidence="1">Uncharacterized protein</fullName>
    </submittedName>
</protein>
<keyword evidence="2" id="KW-1185">Reference proteome</keyword>
<dbReference type="RefSeq" id="WP_145896534.1">
    <property type="nucleotide sequence ID" value="NZ_VOBQ01000024.1"/>
</dbReference>
<sequence>MYVKVLLGYRDGARQPGNGADAPLFGNMVSHAVQRMDTLELRPYDFPLSARQSNNTTRVLARLWRPLFSGVMQIEMAYTGLELVERGGRRFWFAQRWLCEPTSYAWIKKELEDRRARSR</sequence>